<dbReference type="AlphaFoldDB" id="Q4RTD5"/>
<accession>Q4RTD5</accession>
<comment type="caution">
    <text evidence="2">The sequence shown here is derived from an EMBL/GenBank/DDBJ whole genome shotgun (WGS) entry which is preliminary data.</text>
</comment>
<dbReference type="KEGG" id="tng:GSTEN00029305G001"/>
<evidence type="ECO:0000256" key="1">
    <source>
        <dbReference type="SAM" id="MobiDB-lite"/>
    </source>
</evidence>
<feature type="region of interest" description="Disordered" evidence="1">
    <location>
        <begin position="1"/>
        <end position="49"/>
    </location>
</feature>
<evidence type="ECO:0000313" key="2">
    <source>
        <dbReference type="EMBL" id="CAG08347.1"/>
    </source>
</evidence>
<gene>
    <name evidence="2" type="ORF">GSTENG00029305001</name>
</gene>
<reference evidence="2" key="2">
    <citation type="submission" date="2004-02" db="EMBL/GenBank/DDBJ databases">
        <authorList>
            <consortium name="Genoscope"/>
            <consortium name="Whitehead Institute Centre for Genome Research"/>
        </authorList>
    </citation>
    <scope>NUCLEOTIDE SEQUENCE</scope>
</reference>
<sequence length="94" mass="10412">MAGGGESKEAQPANHTSSGLKDDRRVSPLAETRESCRTDSLASKESYAKQTPFIKPAADAVHHPRNLEAKRLLLVRRDKLLCRANRTPENCRTV</sequence>
<name>Q4RTD5_TETNG</name>
<dbReference type="EMBL" id="CAAE01014998">
    <property type="protein sequence ID" value="CAG08347.1"/>
    <property type="molecule type" value="Genomic_DNA"/>
</dbReference>
<feature type="compositionally biased region" description="Basic and acidic residues" evidence="1">
    <location>
        <begin position="20"/>
        <end position="37"/>
    </location>
</feature>
<protein>
    <submittedName>
        <fullName evidence="2">(spotted green pufferfish) hypothetical protein</fullName>
    </submittedName>
</protein>
<organism evidence="2">
    <name type="scientific">Tetraodon nigroviridis</name>
    <name type="common">Spotted green pufferfish</name>
    <name type="synonym">Chelonodon nigroviridis</name>
    <dbReference type="NCBI Taxonomy" id="99883"/>
    <lineage>
        <taxon>Eukaryota</taxon>
        <taxon>Metazoa</taxon>
        <taxon>Chordata</taxon>
        <taxon>Craniata</taxon>
        <taxon>Vertebrata</taxon>
        <taxon>Euteleostomi</taxon>
        <taxon>Actinopterygii</taxon>
        <taxon>Neopterygii</taxon>
        <taxon>Teleostei</taxon>
        <taxon>Neoteleostei</taxon>
        <taxon>Acanthomorphata</taxon>
        <taxon>Eupercaria</taxon>
        <taxon>Tetraodontiformes</taxon>
        <taxon>Tetradontoidea</taxon>
        <taxon>Tetraodontidae</taxon>
        <taxon>Tetraodon</taxon>
    </lineage>
</organism>
<proteinExistence type="predicted"/>
<reference evidence="2" key="1">
    <citation type="journal article" date="2004" name="Nature">
        <title>Genome duplication in the teleost fish Tetraodon nigroviridis reveals the early vertebrate proto-karyotype.</title>
        <authorList>
            <person name="Jaillon O."/>
            <person name="Aury J.-M."/>
            <person name="Brunet F."/>
            <person name="Petit J.-L."/>
            <person name="Stange-Thomann N."/>
            <person name="Mauceli E."/>
            <person name="Bouneau L."/>
            <person name="Fischer C."/>
            <person name="Ozouf-Costaz C."/>
            <person name="Bernot A."/>
            <person name="Nicaud S."/>
            <person name="Jaffe D."/>
            <person name="Fisher S."/>
            <person name="Lutfalla G."/>
            <person name="Dossat C."/>
            <person name="Segurens B."/>
            <person name="Dasilva C."/>
            <person name="Salanoubat M."/>
            <person name="Levy M."/>
            <person name="Boudet N."/>
            <person name="Castellano S."/>
            <person name="Anthouard V."/>
            <person name="Jubin C."/>
            <person name="Castelli V."/>
            <person name="Katinka M."/>
            <person name="Vacherie B."/>
            <person name="Biemont C."/>
            <person name="Skalli Z."/>
            <person name="Cattolico L."/>
            <person name="Poulain J."/>
            <person name="De Berardinis V."/>
            <person name="Cruaud C."/>
            <person name="Duprat S."/>
            <person name="Brottier P."/>
            <person name="Coutanceau J.-P."/>
            <person name="Gouzy J."/>
            <person name="Parra G."/>
            <person name="Lardier G."/>
            <person name="Chapple C."/>
            <person name="McKernan K.J."/>
            <person name="McEwan P."/>
            <person name="Bosak S."/>
            <person name="Kellis M."/>
            <person name="Volff J.-N."/>
            <person name="Guigo R."/>
            <person name="Zody M.C."/>
            <person name="Mesirov J."/>
            <person name="Lindblad-Toh K."/>
            <person name="Birren B."/>
            <person name="Nusbaum C."/>
            <person name="Kahn D."/>
            <person name="Robinson-Rechavi M."/>
            <person name="Laudet V."/>
            <person name="Schachter V."/>
            <person name="Quetier F."/>
            <person name="Saurin W."/>
            <person name="Scarpelli C."/>
            <person name="Wincker P."/>
            <person name="Lander E.S."/>
            <person name="Weissenbach J."/>
            <person name="Roest Crollius H."/>
        </authorList>
    </citation>
    <scope>NUCLEOTIDE SEQUENCE [LARGE SCALE GENOMIC DNA]</scope>
</reference>